<evidence type="ECO:0000313" key="8">
    <source>
        <dbReference type="WBParaSite" id="PTRK_0001581300.1"/>
    </source>
</evidence>
<keyword evidence="7" id="KW-1185">Reference proteome</keyword>
<organism evidence="7 8">
    <name type="scientific">Parastrongyloides trichosuri</name>
    <name type="common">Possum-specific nematode worm</name>
    <dbReference type="NCBI Taxonomy" id="131310"/>
    <lineage>
        <taxon>Eukaryota</taxon>
        <taxon>Metazoa</taxon>
        <taxon>Ecdysozoa</taxon>
        <taxon>Nematoda</taxon>
        <taxon>Chromadorea</taxon>
        <taxon>Rhabditida</taxon>
        <taxon>Tylenchina</taxon>
        <taxon>Panagrolaimomorpha</taxon>
        <taxon>Strongyloidoidea</taxon>
        <taxon>Strongyloididae</taxon>
        <taxon>Parastrongyloides</taxon>
    </lineage>
</organism>
<keyword evidence="4 5" id="KW-0472">Membrane</keyword>
<dbReference type="SUPFAM" id="SSF103473">
    <property type="entry name" value="MFS general substrate transporter"/>
    <property type="match status" value="1"/>
</dbReference>
<feature type="transmembrane region" description="Helical" evidence="5">
    <location>
        <begin position="306"/>
        <end position="324"/>
    </location>
</feature>
<evidence type="ECO:0000256" key="3">
    <source>
        <dbReference type="ARBA" id="ARBA00022989"/>
    </source>
</evidence>
<evidence type="ECO:0000256" key="2">
    <source>
        <dbReference type="ARBA" id="ARBA00022692"/>
    </source>
</evidence>
<feature type="transmembrane region" description="Helical" evidence="5">
    <location>
        <begin position="376"/>
        <end position="396"/>
    </location>
</feature>
<dbReference type="Proteomes" id="UP000038045">
    <property type="component" value="Unplaced"/>
</dbReference>
<dbReference type="PRINTS" id="PR00171">
    <property type="entry name" value="SUGRTRNSPORT"/>
</dbReference>
<dbReference type="PROSITE" id="PS50850">
    <property type="entry name" value="MFS"/>
    <property type="match status" value="1"/>
</dbReference>
<feature type="transmembrane region" description="Helical" evidence="5">
    <location>
        <begin position="282"/>
        <end position="299"/>
    </location>
</feature>
<feature type="transmembrane region" description="Helical" evidence="5">
    <location>
        <begin position="160"/>
        <end position="179"/>
    </location>
</feature>
<dbReference type="PANTHER" id="PTHR23503">
    <property type="entry name" value="SOLUTE CARRIER FAMILY 2"/>
    <property type="match status" value="1"/>
</dbReference>
<feature type="transmembrane region" description="Helical" evidence="5">
    <location>
        <begin position="336"/>
        <end position="364"/>
    </location>
</feature>
<feature type="transmembrane region" description="Helical" evidence="5">
    <location>
        <begin position="68"/>
        <end position="90"/>
    </location>
</feature>
<comment type="subcellular location">
    <subcellularLocation>
        <location evidence="1">Membrane</location>
        <topology evidence="1">Multi-pass membrane protein</topology>
    </subcellularLocation>
</comment>
<feature type="transmembrane region" description="Helical" evidence="5">
    <location>
        <begin position="402"/>
        <end position="423"/>
    </location>
</feature>
<dbReference type="GO" id="GO:0015149">
    <property type="term" value="F:hexose transmembrane transporter activity"/>
    <property type="evidence" value="ECO:0007669"/>
    <property type="project" value="TreeGrafter"/>
</dbReference>
<evidence type="ECO:0000256" key="1">
    <source>
        <dbReference type="ARBA" id="ARBA00004141"/>
    </source>
</evidence>
<evidence type="ECO:0000256" key="4">
    <source>
        <dbReference type="ARBA" id="ARBA00023136"/>
    </source>
</evidence>
<dbReference type="InterPro" id="IPR036259">
    <property type="entry name" value="MFS_trans_sf"/>
</dbReference>
<protein>
    <submittedName>
        <fullName evidence="8">MFS domain-containing protein</fullName>
    </submittedName>
</protein>
<name>A0A0N5A2F0_PARTI</name>
<dbReference type="Gene3D" id="1.20.1250.20">
    <property type="entry name" value="MFS general substrate transporter like domains"/>
    <property type="match status" value="1"/>
</dbReference>
<dbReference type="PROSITE" id="PS00216">
    <property type="entry name" value="SUGAR_TRANSPORT_1"/>
    <property type="match status" value="1"/>
</dbReference>
<evidence type="ECO:0000313" key="7">
    <source>
        <dbReference type="Proteomes" id="UP000038045"/>
    </source>
</evidence>
<dbReference type="InterPro" id="IPR045263">
    <property type="entry name" value="GLUT"/>
</dbReference>
<dbReference type="STRING" id="131310.A0A0N5A2F0"/>
<keyword evidence="2 5" id="KW-0812">Transmembrane</keyword>
<dbReference type="InterPro" id="IPR005829">
    <property type="entry name" value="Sugar_transporter_CS"/>
</dbReference>
<dbReference type="AlphaFoldDB" id="A0A0N5A2F0"/>
<dbReference type="InterPro" id="IPR003663">
    <property type="entry name" value="Sugar/inositol_transpt"/>
</dbReference>
<accession>A0A0N5A2F0</accession>
<evidence type="ECO:0000259" key="6">
    <source>
        <dbReference type="PROSITE" id="PS50850"/>
    </source>
</evidence>
<dbReference type="Pfam" id="PF00083">
    <property type="entry name" value="Sugar_tr"/>
    <property type="match status" value="1"/>
</dbReference>
<feature type="transmembrane region" description="Helical" evidence="5">
    <location>
        <begin position="96"/>
        <end position="118"/>
    </location>
</feature>
<evidence type="ECO:0000256" key="5">
    <source>
        <dbReference type="SAM" id="Phobius"/>
    </source>
</evidence>
<dbReference type="GO" id="GO:0016020">
    <property type="term" value="C:membrane"/>
    <property type="evidence" value="ECO:0007669"/>
    <property type="project" value="UniProtKB-SubCell"/>
</dbReference>
<reference evidence="8" key="1">
    <citation type="submission" date="2017-02" db="UniProtKB">
        <authorList>
            <consortium name="WormBaseParasite"/>
        </authorList>
    </citation>
    <scope>IDENTIFICATION</scope>
</reference>
<dbReference type="PANTHER" id="PTHR23503:SF108">
    <property type="entry name" value="MAJOR FACILITATOR SUPERFAMILY (MFS) PROFILE DOMAIN-CONTAINING PROTEIN"/>
    <property type="match status" value="1"/>
</dbReference>
<dbReference type="InterPro" id="IPR005828">
    <property type="entry name" value="MFS_sugar_transport-like"/>
</dbReference>
<sequence length="447" mass="51007">MGYSNAYVNTSINSFQSFINNSLSSELYKLDDNDFYWIWSGILNIWFFGFIIGTWCSVPILENYGRKYGLIISNSGTIFSISIMTLSISLNSITLLFIGRFLSSIFSGIAMSSVIIFLQEISPNHLKGAMSFYGEFAFVLTNEVGAFFGLPNILGSNIKYLIAFSGIPVFIGLILSYLLPETPEYLIEKEVKMNDILKSLKFYQGISDDKLISKITTNKDDERKFNISEIKNIFRNKKMFKKLILGLLSLQLTCSIWGVIYYSTEFLIKAGIDLASAQSYSTYMLLLSALSTCIGLFIVEKFSRRSFFLHISSLNILALFIFWLCDQSKDYFDIEIIKYGCVGALFLHGITYSISTGPIAWFILAELFEIKYRSAAQSIALSINQFIAFLLTFFILPLYNVYGSHVLLFLFVIPSIFCLYYLYKYLPETKNENNVEERNEMLVLNDC</sequence>
<dbReference type="InterPro" id="IPR020846">
    <property type="entry name" value="MFS_dom"/>
</dbReference>
<feature type="transmembrane region" description="Helical" evidence="5">
    <location>
        <begin position="130"/>
        <end position="154"/>
    </location>
</feature>
<keyword evidence="3 5" id="KW-1133">Transmembrane helix</keyword>
<feature type="transmembrane region" description="Helical" evidence="5">
    <location>
        <begin position="243"/>
        <end position="262"/>
    </location>
</feature>
<feature type="transmembrane region" description="Helical" evidence="5">
    <location>
        <begin position="36"/>
        <end position="56"/>
    </location>
</feature>
<dbReference type="WBParaSite" id="PTRK_0001581300.1">
    <property type="protein sequence ID" value="PTRK_0001581300.1"/>
    <property type="gene ID" value="PTRK_0001581300"/>
</dbReference>
<proteinExistence type="predicted"/>
<feature type="domain" description="Major facilitator superfamily (MFS) profile" evidence="6">
    <location>
        <begin position="1"/>
        <end position="430"/>
    </location>
</feature>